<evidence type="ECO:0000256" key="1">
    <source>
        <dbReference type="SAM" id="MobiDB-lite"/>
    </source>
</evidence>
<proteinExistence type="predicted"/>
<organism evidence="3">
    <name type="scientific">marine sediment metagenome</name>
    <dbReference type="NCBI Taxonomy" id="412755"/>
    <lineage>
        <taxon>unclassified sequences</taxon>
        <taxon>metagenomes</taxon>
        <taxon>ecological metagenomes</taxon>
    </lineage>
</organism>
<keyword evidence="2" id="KW-1133">Transmembrane helix</keyword>
<protein>
    <submittedName>
        <fullName evidence="3">Uncharacterized protein</fullName>
    </submittedName>
</protein>
<gene>
    <name evidence="3" type="ORF">S12H4_45091</name>
</gene>
<comment type="caution">
    <text evidence="3">The sequence shown here is derived from an EMBL/GenBank/DDBJ whole genome shotgun (WGS) entry which is preliminary data.</text>
</comment>
<keyword evidence="2" id="KW-0472">Membrane</keyword>
<sequence>MGIDPLQMVAIALSCLFGIGGALVGLAVGIRTVVRDEERWRVAIESLDLTRSDMARLRLDWGATLESLEQLAQAVEKGRRRSAASEAVIAKRDQVDDAPTGPVTSADMRNHIRRQMKVARG</sequence>
<dbReference type="EMBL" id="BARW01027844">
    <property type="protein sequence ID" value="GAJ06421.1"/>
    <property type="molecule type" value="Genomic_DNA"/>
</dbReference>
<reference evidence="3" key="1">
    <citation type="journal article" date="2014" name="Front. Microbiol.">
        <title>High frequency of phylogenetically diverse reductive dehalogenase-homologous genes in deep subseafloor sedimentary metagenomes.</title>
        <authorList>
            <person name="Kawai M."/>
            <person name="Futagami T."/>
            <person name="Toyoda A."/>
            <person name="Takaki Y."/>
            <person name="Nishi S."/>
            <person name="Hori S."/>
            <person name="Arai W."/>
            <person name="Tsubouchi T."/>
            <person name="Morono Y."/>
            <person name="Uchiyama I."/>
            <person name="Ito T."/>
            <person name="Fujiyama A."/>
            <person name="Inagaki F."/>
            <person name="Takami H."/>
        </authorList>
    </citation>
    <scope>NUCLEOTIDE SEQUENCE</scope>
    <source>
        <strain evidence="3">Expedition CK06-06</strain>
    </source>
</reference>
<accession>X1V2M6</accession>
<feature type="transmembrane region" description="Helical" evidence="2">
    <location>
        <begin position="6"/>
        <end position="30"/>
    </location>
</feature>
<evidence type="ECO:0000313" key="3">
    <source>
        <dbReference type="EMBL" id="GAJ06421.1"/>
    </source>
</evidence>
<evidence type="ECO:0000256" key="2">
    <source>
        <dbReference type="SAM" id="Phobius"/>
    </source>
</evidence>
<feature type="region of interest" description="Disordered" evidence="1">
    <location>
        <begin position="79"/>
        <end position="107"/>
    </location>
</feature>
<keyword evidence="2" id="KW-0812">Transmembrane</keyword>
<name>X1V2M6_9ZZZZ</name>
<dbReference type="AlphaFoldDB" id="X1V2M6"/>